<dbReference type="Proteomes" id="UP000827872">
    <property type="component" value="Linkage Group LG06"/>
</dbReference>
<protein>
    <submittedName>
        <fullName evidence="1">Uncharacterized protein</fullName>
    </submittedName>
</protein>
<comment type="caution">
    <text evidence="1">The sequence shown here is derived from an EMBL/GenBank/DDBJ whole genome shotgun (WGS) entry which is preliminary data.</text>
</comment>
<keyword evidence="2" id="KW-1185">Reference proteome</keyword>
<sequence length="107" mass="12242">MTDSAHSPGTSQRGSQSEARGHPASLTLFHFKNLPQAGIYLGTGGHARRGCTSLYKQAVLEPFLDHTWQLRIKRQRLSCPYIKQWCDRTWSTVFSSGRRISKRILRR</sequence>
<evidence type="ECO:0000313" key="1">
    <source>
        <dbReference type="EMBL" id="KAH8008569.1"/>
    </source>
</evidence>
<name>A0ACB8FT84_9SAUR</name>
<proteinExistence type="predicted"/>
<gene>
    <name evidence="1" type="ORF">K3G42_030016</name>
</gene>
<reference evidence="1" key="1">
    <citation type="submission" date="2021-08" db="EMBL/GenBank/DDBJ databases">
        <title>The first chromosome-level gecko genome reveals the dynamic sex chromosomes of Neotropical dwarf geckos (Sphaerodactylidae: Sphaerodactylus).</title>
        <authorList>
            <person name="Pinto B.J."/>
            <person name="Keating S.E."/>
            <person name="Gamble T."/>
        </authorList>
    </citation>
    <scope>NUCLEOTIDE SEQUENCE</scope>
    <source>
        <strain evidence="1">TG3544</strain>
    </source>
</reference>
<accession>A0ACB8FT84</accession>
<evidence type="ECO:0000313" key="2">
    <source>
        <dbReference type="Proteomes" id="UP000827872"/>
    </source>
</evidence>
<organism evidence="1 2">
    <name type="scientific">Sphaerodactylus townsendi</name>
    <dbReference type="NCBI Taxonomy" id="933632"/>
    <lineage>
        <taxon>Eukaryota</taxon>
        <taxon>Metazoa</taxon>
        <taxon>Chordata</taxon>
        <taxon>Craniata</taxon>
        <taxon>Vertebrata</taxon>
        <taxon>Euteleostomi</taxon>
        <taxon>Lepidosauria</taxon>
        <taxon>Squamata</taxon>
        <taxon>Bifurcata</taxon>
        <taxon>Gekkota</taxon>
        <taxon>Sphaerodactylidae</taxon>
        <taxon>Sphaerodactylus</taxon>
    </lineage>
</organism>
<dbReference type="EMBL" id="CM037619">
    <property type="protein sequence ID" value="KAH8008569.1"/>
    <property type="molecule type" value="Genomic_DNA"/>
</dbReference>